<dbReference type="InterPro" id="IPR008893">
    <property type="entry name" value="WGR_domain"/>
</dbReference>
<gene>
    <name evidence="2" type="ORF">WN67_05830</name>
</gene>
<dbReference type="CDD" id="cd07998">
    <property type="entry name" value="WGR_DNA_ligase"/>
    <property type="match status" value="1"/>
</dbReference>
<protein>
    <submittedName>
        <fullName evidence="2">DNA ligase</fullName>
    </submittedName>
</protein>
<dbReference type="PROSITE" id="PS51977">
    <property type="entry name" value="WGR"/>
    <property type="match status" value="1"/>
</dbReference>
<dbReference type="Gene3D" id="2.20.140.10">
    <property type="entry name" value="WGR domain"/>
    <property type="match status" value="1"/>
</dbReference>
<organism evidence="2 3">
    <name type="scientific">Mycolicibacterium obuense</name>
    <dbReference type="NCBI Taxonomy" id="1807"/>
    <lineage>
        <taxon>Bacteria</taxon>
        <taxon>Bacillati</taxon>
        <taxon>Actinomycetota</taxon>
        <taxon>Actinomycetes</taxon>
        <taxon>Mycobacteriales</taxon>
        <taxon>Mycobacteriaceae</taxon>
        <taxon>Mycolicibacterium</taxon>
    </lineage>
</organism>
<dbReference type="EMBL" id="LAUZ02000016">
    <property type="protein sequence ID" value="KKF02936.1"/>
    <property type="molecule type" value="Genomic_DNA"/>
</dbReference>
<dbReference type="RefSeq" id="WP_046362161.1">
    <property type="nucleotide sequence ID" value="NZ_LAUZ02000016.1"/>
</dbReference>
<dbReference type="AlphaFoldDB" id="A0A0M2K6W3"/>
<proteinExistence type="predicted"/>
<evidence type="ECO:0000259" key="1">
    <source>
        <dbReference type="PROSITE" id="PS51977"/>
    </source>
</evidence>
<dbReference type="Proteomes" id="UP000034150">
    <property type="component" value="Unassembled WGS sequence"/>
</dbReference>
<sequence length="357" mass="38009">MDNCAESATLYFKSGSSDKVYRAQIDAAAGGGYVVNVAYGRRGGTLSTGTKTKSPVDHAAALRIFHKVLSEKRSKGYTDGDAGTPHLHSENAGRVSGLVPQLLNVIDEAEVGHVVADPLWVMQEKFDGRRLMLRKVGGTVEGINKLGLVINVAAPIAAAAQTIPGDFVLDGEAIGDRFHVFDMLSHDGTELREQPYSARYGALTALLDTAGPSAHLGYVDCWTDAADKADQLAALRTRNAEGAVFKRWDGPYRQGRPSSGGTQLKLKFVATASAVVTTINQQRSVGVSLLDGGDWRSVGNVTVPANQNVPQLGDVVEVRYLYAAQVGGALYQPVLLGVRDDVEPTECVVAQLKFKAS</sequence>
<keyword evidence="3" id="KW-1185">Reference proteome</keyword>
<dbReference type="Gene3D" id="3.30.470.30">
    <property type="entry name" value="DNA ligase/mRNA capping enzyme"/>
    <property type="match status" value="1"/>
</dbReference>
<name>A0A0M2K6W3_9MYCO</name>
<dbReference type="SMART" id="SM00773">
    <property type="entry name" value="WGR"/>
    <property type="match status" value="1"/>
</dbReference>
<dbReference type="Pfam" id="PF05406">
    <property type="entry name" value="WGR"/>
    <property type="match status" value="1"/>
</dbReference>
<reference evidence="2 3" key="1">
    <citation type="journal article" date="2015" name="Genome Announc.">
        <title>Draft Genome Sequence of Mycobacterium obuense Strain UC1, Isolated from Patient Sputum.</title>
        <authorList>
            <person name="Greninger A.L."/>
            <person name="Cunningham G."/>
            <person name="Hsu E.D."/>
            <person name="Yu J.M."/>
            <person name="Chiu C.Y."/>
            <person name="Miller S."/>
        </authorList>
    </citation>
    <scope>NUCLEOTIDE SEQUENCE [LARGE SCALE GENOMIC DNA]</scope>
    <source>
        <strain evidence="2 3">UC1</strain>
    </source>
</reference>
<dbReference type="OrthoDB" id="9802472at2"/>
<dbReference type="PATRIC" id="fig|1807.13.peg.1886"/>
<accession>A0A0M2K6W3</accession>
<feature type="domain" description="WGR" evidence="1">
    <location>
        <begin position="1"/>
        <end position="90"/>
    </location>
</feature>
<evidence type="ECO:0000313" key="3">
    <source>
        <dbReference type="Proteomes" id="UP000034150"/>
    </source>
</evidence>
<comment type="caution">
    <text evidence="2">The sequence shown here is derived from an EMBL/GenBank/DDBJ whole genome shotgun (WGS) entry which is preliminary data.</text>
</comment>
<dbReference type="SUPFAM" id="SSF56091">
    <property type="entry name" value="DNA ligase/mRNA capping enzyme, catalytic domain"/>
    <property type="match status" value="1"/>
</dbReference>
<dbReference type="GO" id="GO:0016874">
    <property type="term" value="F:ligase activity"/>
    <property type="evidence" value="ECO:0007669"/>
    <property type="project" value="UniProtKB-KW"/>
</dbReference>
<keyword evidence="2" id="KW-0436">Ligase</keyword>
<evidence type="ECO:0000313" key="2">
    <source>
        <dbReference type="EMBL" id="KKF02936.1"/>
    </source>
</evidence>